<proteinExistence type="predicted"/>
<evidence type="ECO:0000313" key="3">
    <source>
        <dbReference type="EMBL" id="TNN69828.1"/>
    </source>
</evidence>
<keyword evidence="2" id="KW-0812">Transmembrane</keyword>
<comment type="caution">
    <text evidence="3">The sequence shown here is derived from an EMBL/GenBank/DDBJ whole genome shotgun (WGS) entry which is preliminary data.</text>
</comment>
<dbReference type="EMBL" id="SRLO01000170">
    <property type="protein sequence ID" value="TNN69828.1"/>
    <property type="molecule type" value="Genomic_DNA"/>
</dbReference>
<evidence type="ECO:0000313" key="4">
    <source>
        <dbReference type="Proteomes" id="UP000314294"/>
    </source>
</evidence>
<evidence type="ECO:0000256" key="2">
    <source>
        <dbReference type="SAM" id="Phobius"/>
    </source>
</evidence>
<dbReference type="AlphaFoldDB" id="A0A4Z2HVX7"/>
<feature type="transmembrane region" description="Helical" evidence="2">
    <location>
        <begin position="20"/>
        <end position="40"/>
    </location>
</feature>
<evidence type="ECO:0000256" key="1">
    <source>
        <dbReference type="SAM" id="MobiDB-lite"/>
    </source>
</evidence>
<feature type="region of interest" description="Disordered" evidence="1">
    <location>
        <begin position="69"/>
        <end position="105"/>
    </location>
</feature>
<keyword evidence="4" id="KW-1185">Reference proteome</keyword>
<keyword evidence="2" id="KW-0472">Membrane</keyword>
<accession>A0A4Z2HVX7</accession>
<feature type="compositionally biased region" description="Low complexity" evidence="1">
    <location>
        <begin position="86"/>
        <end position="100"/>
    </location>
</feature>
<keyword evidence="2" id="KW-1133">Transmembrane helix</keyword>
<gene>
    <name evidence="3" type="ORF">EYF80_019896</name>
</gene>
<organism evidence="3 4">
    <name type="scientific">Liparis tanakae</name>
    <name type="common">Tanaka's snailfish</name>
    <dbReference type="NCBI Taxonomy" id="230148"/>
    <lineage>
        <taxon>Eukaryota</taxon>
        <taxon>Metazoa</taxon>
        <taxon>Chordata</taxon>
        <taxon>Craniata</taxon>
        <taxon>Vertebrata</taxon>
        <taxon>Euteleostomi</taxon>
        <taxon>Actinopterygii</taxon>
        <taxon>Neopterygii</taxon>
        <taxon>Teleostei</taxon>
        <taxon>Neoteleostei</taxon>
        <taxon>Acanthomorphata</taxon>
        <taxon>Eupercaria</taxon>
        <taxon>Perciformes</taxon>
        <taxon>Cottioidei</taxon>
        <taxon>Cottales</taxon>
        <taxon>Liparidae</taxon>
        <taxon>Liparis</taxon>
    </lineage>
</organism>
<name>A0A4Z2HVX7_9TELE</name>
<dbReference type="Proteomes" id="UP000314294">
    <property type="component" value="Unassembled WGS sequence"/>
</dbReference>
<protein>
    <submittedName>
        <fullName evidence="3">Uncharacterized protein</fullName>
    </submittedName>
</protein>
<reference evidence="3 4" key="1">
    <citation type="submission" date="2019-03" db="EMBL/GenBank/DDBJ databases">
        <title>First draft genome of Liparis tanakae, snailfish: a comprehensive survey of snailfish specific genes.</title>
        <authorList>
            <person name="Kim W."/>
            <person name="Song I."/>
            <person name="Jeong J.-H."/>
            <person name="Kim D."/>
            <person name="Kim S."/>
            <person name="Ryu S."/>
            <person name="Song J.Y."/>
            <person name="Lee S.K."/>
        </authorList>
    </citation>
    <scope>NUCLEOTIDE SEQUENCE [LARGE SCALE GENOMIC DNA]</scope>
    <source>
        <tissue evidence="3">Muscle</tissue>
    </source>
</reference>
<sequence length="121" mass="13545">MQAVGRILLELQLYAMWYSLSWTFTVAVAPLGVSLVALVPNQLVQSIRERQVQLPILRLLLLLQKACSRRSPHNKPSDQRAKTSCPSVNLSDMSSSPSSPRAERLVVDKDTACRCRWGRAL</sequence>